<name>A0ABV9FTH0_9NOCA</name>
<proteinExistence type="predicted"/>
<sequence>MQKVAKEDRFWFAPVDVTVDLGGDDAAERTPPAEEVLEEVVVGRQLTDPAFAGLGV</sequence>
<dbReference type="RefSeq" id="WP_378418748.1">
    <property type="nucleotide sequence ID" value="NZ_JBHSFO010000010.1"/>
</dbReference>
<gene>
    <name evidence="1" type="ORF">ACFO6S_16335</name>
</gene>
<evidence type="ECO:0000313" key="2">
    <source>
        <dbReference type="Proteomes" id="UP001595914"/>
    </source>
</evidence>
<dbReference type="EMBL" id="JBHSFO010000010">
    <property type="protein sequence ID" value="MFC4605268.1"/>
    <property type="molecule type" value="Genomic_DNA"/>
</dbReference>
<dbReference type="Proteomes" id="UP001595914">
    <property type="component" value="Unassembled WGS sequence"/>
</dbReference>
<keyword evidence="2" id="KW-1185">Reference proteome</keyword>
<organism evidence="1 2">
    <name type="scientific">Rhodococcus kronopolitis</name>
    <dbReference type="NCBI Taxonomy" id="1460226"/>
    <lineage>
        <taxon>Bacteria</taxon>
        <taxon>Bacillati</taxon>
        <taxon>Actinomycetota</taxon>
        <taxon>Actinomycetes</taxon>
        <taxon>Mycobacteriales</taxon>
        <taxon>Nocardiaceae</taxon>
        <taxon>Rhodococcus</taxon>
    </lineage>
</organism>
<accession>A0ABV9FTH0</accession>
<comment type="caution">
    <text evidence="1">The sequence shown here is derived from an EMBL/GenBank/DDBJ whole genome shotgun (WGS) entry which is preliminary data.</text>
</comment>
<reference evidence="2" key="1">
    <citation type="journal article" date="2019" name="Int. J. Syst. Evol. Microbiol.">
        <title>The Global Catalogue of Microorganisms (GCM) 10K type strain sequencing project: providing services to taxonomists for standard genome sequencing and annotation.</title>
        <authorList>
            <consortium name="The Broad Institute Genomics Platform"/>
            <consortium name="The Broad Institute Genome Sequencing Center for Infectious Disease"/>
            <person name="Wu L."/>
            <person name="Ma J."/>
        </authorList>
    </citation>
    <scope>NUCLEOTIDE SEQUENCE [LARGE SCALE GENOMIC DNA]</scope>
    <source>
        <strain evidence="2">CCUG 54520</strain>
    </source>
</reference>
<protein>
    <submittedName>
        <fullName evidence="1">Uncharacterized protein</fullName>
    </submittedName>
</protein>
<evidence type="ECO:0000313" key="1">
    <source>
        <dbReference type="EMBL" id="MFC4605268.1"/>
    </source>
</evidence>